<dbReference type="AlphaFoldDB" id="A0AA39U3Z8"/>
<evidence type="ECO:0000313" key="1">
    <source>
        <dbReference type="EMBL" id="KAK0611300.1"/>
    </source>
</evidence>
<reference evidence="1" key="1">
    <citation type="submission" date="2023-06" db="EMBL/GenBank/DDBJ databases">
        <title>Genome-scale phylogeny and comparative genomics of the fungal order Sordariales.</title>
        <authorList>
            <consortium name="Lawrence Berkeley National Laboratory"/>
            <person name="Hensen N."/>
            <person name="Bonometti L."/>
            <person name="Westerberg I."/>
            <person name="Brannstrom I.O."/>
            <person name="Guillou S."/>
            <person name="Cros-Aarteil S."/>
            <person name="Calhoun S."/>
            <person name="Haridas S."/>
            <person name="Kuo A."/>
            <person name="Mondo S."/>
            <person name="Pangilinan J."/>
            <person name="Riley R."/>
            <person name="Labutti K."/>
            <person name="Andreopoulos B."/>
            <person name="Lipzen A."/>
            <person name="Chen C."/>
            <person name="Yanf M."/>
            <person name="Daum C."/>
            <person name="Ng V."/>
            <person name="Clum A."/>
            <person name="Steindorff A."/>
            <person name="Ohm R."/>
            <person name="Martin F."/>
            <person name="Silar P."/>
            <person name="Natvig D."/>
            <person name="Lalanne C."/>
            <person name="Gautier V."/>
            <person name="Ament-Velasquez S.L."/>
            <person name="Kruys A."/>
            <person name="Hutchinson M.I."/>
            <person name="Powell A.J."/>
            <person name="Barry K."/>
            <person name="Miller A.N."/>
            <person name="Grigoriev I.V."/>
            <person name="Debuchy R."/>
            <person name="Gladieux P."/>
            <person name="Thoren M.H."/>
            <person name="Johannesson H."/>
        </authorList>
    </citation>
    <scope>NUCLEOTIDE SEQUENCE</scope>
    <source>
        <strain evidence="1">CBS 606.72</strain>
    </source>
</reference>
<evidence type="ECO:0000313" key="2">
    <source>
        <dbReference type="Proteomes" id="UP001175000"/>
    </source>
</evidence>
<protein>
    <submittedName>
        <fullName evidence="1">Uncharacterized protein</fullName>
    </submittedName>
</protein>
<gene>
    <name evidence="1" type="ORF">B0T14DRAFT_325489</name>
</gene>
<organism evidence="1 2">
    <name type="scientific">Immersiella caudata</name>
    <dbReference type="NCBI Taxonomy" id="314043"/>
    <lineage>
        <taxon>Eukaryota</taxon>
        <taxon>Fungi</taxon>
        <taxon>Dikarya</taxon>
        <taxon>Ascomycota</taxon>
        <taxon>Pezizomycotina</taxon>
        <taxon>Sordariomycetes</taxon>
        <taxon>Sordariomycetidae</taxon>
        <taxon>Sordariales</taxon>
        <taxon>Lasiosphaeriaceae</taxon>
        <taxon>Immersiella</taxon>
    </lineage>
</organism>
<dbReference type="Proteomes" id="UP001175000">
    <property type="component" value="Unassembled WGS sequence"/>
</dbReference>
<dbReference type="EMBL" id="JAULSU010000007">
    <property type="protein sequence ID" value="KAK0611300.1"/>
    <property type="molecule type" value="Genomic_DNA"/>
</dbReference>
<keyword evidence="2" id="KW-1185">Reference proteome</keyword>
<name>A0AA39U3Z8_9PEZI</name>
<accession>A0AA39U3Z8</accession>
<comment type="caution">
    <text evidence="1">The sequence shown here is derived from an EMBL/GenBank/DDBJ whole genome shotgun (WGS) entry which is preliminary data.</text>
</comment>
<proteinExistence type="predicted"/>
<sequence length="245" mass="26501">MGPCGGAPGWCRRPCVDMARHCIVCGIRSMVGCDATGLVHHHASDLSCQQFGEKTTAYDAWFRLMKSSETCAFLASEPGHRSSKIATQQRKCREEVLKKQACTFPRCGEWAYALLSISAAGAHLRANVDSAAGCPAQRVNIDLQSSNRTSTPISSTITHPHRDRVLLDENVPQTRLASASHCSNVRFILLGLHCSSCGSSGGRCASLDPGAEKPVSNEAAENGRFRRARDRKPCEENAIIANMCL</sequence>